<dbReference type="InterPro" id="IPR008775">
    <property type="entry name" value="Phytyl_CoA_dOase-like"/>
</dbReference>
<organism evidence="1 2">
    <name type="scientific">Pseudonocardia nematodicida</name>
    <dbReference type="NCBI Taxonomy" id="1206997"/>
    <lineage>
        <taxon>Bacteria</taxon>
        <taxon>Bacillati</taxon>
        <taxon>Actinomycetota</taxon>
        <taxon>Actinomycetes</taxon>
        <taxon>Pseudonocardiales</taxon>
        <taxon>Pseudonocardiaceae</taxon>
        <taxon>Pseudonocardia</taxon>
    </lineage>
</organism>
<proteinExistence type="predicted"/>
<dbReference type="RefSeq" id="WP_349299832.1">
    <property type="nucleotide sequence ID" value="NZ_JBEDNQ010000008.1"/>
</dbReference>
<dbReference type="PANTHER" id="PTHR21308:SF8">
    <property type="entry name" value="PHYTANOYL-COA DIOXYGENASE FAMILY PROTEIN (AFU_ORTHOLOGUE AFUA_2G09620)"/>
    <property type="match status" value="1"/>
</dbReference>
<protein>
    <submittedName>
        <fullName evidence="1">Phytanoyl-CoA dioxygenase family protein</fullName>
    </submittedName>
</protein>
<reference evidence="1 2" key="1">
    <citation type="submission" date="2024-03" db="EMBL/GenBank/DDBJ databases">
        <title>Draft genome sequence of Pseudonocardia nematodicida JCM 31783.</title>
        <authorList>
            <person name="Butdee W."/>
            <person name="Duangmal K."/>
        </authorList>
    </citation>
    <scope>NUCLEOTIDE SEQUENCE [LARGE SCALE GENOMIC DNA]</scope>
    <source>
        <strain evidence="1 2">JCM 31783</strain>
    </source>
</reference>
<dbReference type="InterPro" id="IPR047128">
    <property type="entry name" value="PhyH"/>
</dbReference>
<keyword evidence="1" id="KW-0560">Oxidoreductase</keyword>
<dbReference type="Proteomes" id="UP001494902">
    <property type="component" value="Unassembled WGS sequence"/>
</dbReference>
<dbReference type="PANTHER" id="PTHR21308">
    <property type="entry name" value="PHYTANOYL-COA ALPHA-HYDROXYLASE"/>
    <property type="match status" value="1"/>
</dbReference>
<dbReference type="Gene3D" id="2.60.120.620">
    <property type="entry name" value="q2cbj1_9rhob like domain"/>
    <property type="match status" value="1"/>
</dbReference>
<evidence type="ECO:0000313" key="1">
    <source>
        <dbReference type="EMBL" id="MEQ3552763.1"/>
    </source>
</evidence>
<gene>
    <name evidence="1" type="ORF">WIS52_20030</name>
</gene>
<dbReference type="SUPFAM" id="SSF51197">
    <property type="entry name" value="Clavaminate synthase-like"/>
    <property type="match status" value="1"/>
</dbReference>
<name>A0ABV1KFV3_9PSEU</name>
<dbReference type="GO" id="GO:0051213">
    <property type="term" value="F:dioxygenase activity"/>
    <property type="evidence" value="ECO:0007669"/>
    <property type="project" value="UniProtKB-KW"/>
</dbReference>
<sequence length="400" mass="42227">MAGTVSPPAAETTKRAWLDPADVRVEDLRTHVERGTDTADHPRADAVRHGVPVYRAGDLLAEAATPQGRRAVQAELVHTLLDGPGIAVFAGAFGTAELAPATAEFEAMIAEQRASGRRAGDHFATPGANDRIWNAVEKLALRAPGVFAAYYANPVLALVCEAWLGPGYQVTSQVNVVNPGGAAQSPHRDYHLGFMDADRAARYPAHVHRLSAALTLQGAVAHCDMPAESGPTMYLPGSQTWSHGYLAADRAEVRDYFAARHVQQPLAAGDAVFFNPALIHGAGHNRSAGIRRMANLLQVSSAFGRAMESVDRAATARAVFPALLELRASGVDDELVANAVTAAAEGYAFPTDLDADPPVDGLAPPSPAAVLLRAVREGWDPARLDDVLATQAARRRGTGT</sequence>
<keyword evidence="2" id="KW-1185">Reference proteome</keyword>
<keyword evidence="1" id="KW-0223">Dioxygenase</keyword>
<evidence type="ECO:0000313" key="2">
    <source>
        <dbReference type="Proteomes" id="UP001494902"/>
    </source>
</evidence>
<accession>A0ABV1KFV3</accession>
<dbReference type="EMBL" id="JBEDNQ010000008">
    <property type="protein sequence ID" value="MEQ3552763.1"/>
    <property type="molecule type" value="Genomic_DNA"/>
</dbReference>
<comment type="caution">
    <text evidence="1">The sequence shown here is derived from an EMBL/GenBank/DDBJ whole genome shotgun (WGS) entry which is preliminary data.</text>
</comment>
<dbReference type="Pfam" id="PF05721">
    <property type="entry name" value="PhyH"/>
    <property type="match status" value="1"/>
</dbReference>